<dbReference type="GO" id="GO:1990107">
    <property type="term" value="F:thiazole synthase activity"/>
    <property type="evidence" value="ECO:0007669"/>
    <property type="project" value="UniProtKB-EC"/>
</dbReference>
<evidence type="ECO:0000256" key="7">
    <source>
        <dbReference type="ARBA" id="ARBA00049897"/>
    </source>
</evidence>
<dbReference type="Gene3D" id="3.20.20.70">
    <property type="entry name" value="Aldolase class I"/>
    <property type="match status" value="1"/>
</dbReference>
<dbReference type="EC" id="2.8.1.10" evidence="3"/>
<proteinExistence type="inferred from homology"/>
<feature type="domain" description="Thiazole synthase ThiG" evidence="8">
    <location>
        <begin position="5"/>
        <end position="247"/>
    </location>
</feature>
<dbReference type="Pfam" id="PF05690">
    <property type="entry name" value="ThiG"/>
    <property type="match status" value="1"/>
</dbReference>
<evidence type="ECO:0000256" key="1">
    <source>
        <dbReference type="ARBA" id="ARBA00002834"/>
    </source>
</evidence>
<evidence type="ECO:0000259" key="8">
    <source>
        <dbReference type="Pfam" id="PF05690"/>
    </source>
</evidence>
<dbReference type="PANTHER" id="PTHR34266">
    <property type="entry name" value="THIAZOLE SYNTHASE"/>
    <property type="match status" value="1"/>
</dbReference>
<accession>A0A382N7N7</accession>
<organism evidence="9">
    <name type="scientific">marine metagenome</name>
    <dbReference type="NCBI Taxonomy" id="408172"/>
    <lineage>
        <taxon>unclassified sequences</taxon>
        <taxon>metagenomes</taxon>
        <taxon>ecological metagenomes</taxon>
    </lineage>
</organism>
<feature type="non-terminal residue" evidence="9">
    <location>
        <position position="247"/>
    </location>
</feature>
<dbReference type="HAMAP" id="MF_00443">
    <property type="entry name" value="ThiG"/>
    <property type="match status" value="1"/>
</dbReference>
<evidence type="ECO:0000256" key="4">
    <source>
        <dbReference type="ARBA" id="ARBA00022679"/>
    </source>
</evidence>
<comment type="catalytic activity">
    <reaction evidence="7">
        <text>[ThiS sulfur-carrier protein]-C-terminal-Gly-aminoethanethioate + 2-iminoacetate + 1-deoxy-D-xylulose 5-phosphate = [ThiS sulfur-carrier protein]-C-terminal Gly-Gly + 2-[(2R,5Z)-2-carboxy-4-methylthiazol-5(2H)-ylidene]ethyl phosphate + 2 H2O + H(+)</text>
        <dbReference type="Rhea" id="RHEA:26297"/>
        <dbReference type="Rhea" id="RHEA-COMP:12909"/>
        <dbReference type="Rhea" id="RHEA-COMP:19908"/>
        <dbReference type="ChEBI" id="CHEBI:15377"/>
        <dbReference type="ChEBI" id="CHEBI:15378"/>
        <dbReference type="ChEBI" id="CHEBI:57792"/>
        <dbReference type="ChEBI" id="CHEBI:62899"/>
        <dbReference type="ChEBI" id="CHEBI:77846"/>
        <dbReference type="ChEBI" id="CHEBI:90778"/>
        <dbReference type="ChEBI" id="CHEBI:232372"/>
        <dbReference type="EC" id="2.8.1.10"/>
    </reaction>
</comment>
<comment type="function">
    <text evidence="1">Catalyzes the rearrangement of 1-deoxy-D-xylulose 5-phosphate (DXP) to produce the thiazole phosphate moiety of thiamine. Sulfur is provided by the thiocarboxylate moiety of the carrier protein ThiS. In vitro, sulfur can be provided by H(2)S.</text>
</comment>
<dbReference type="EMBL" id="UINC01098096">
    <property type="protein sequence ID" value="SVC56345.1"/>
    <property type="molecule type" value="Genomic_DNA"/>
</dbReference>
<comment type="pathway">
    <text evidence="2">Cofactor biosynthesis; thiamine diphosphate biosynthesis.</text>
</comment>
<dbReference type="InterPro" id="IPR008867">
    <property type="entry name" value="ThiG"/>
</dbReference>
<evidence type="ECO:0000256" key="2">
    <source>
        <dbReference type="ARBA" id="ARBA00004948"/>
    </source>
</evidence>
<evidence type="ECO:0000313" key="9">
    <source>
        <dbReference type="EMBL" id="SVC56345.1"/>
    </source>
</evidence>
<evidence type="ECO:0000256" key="3">
    <source>
        <dbReference type="ARBA" id="ARBA00011960"/>
    </source>
</evidence>
<gene>
    <name evidence="9" type="ORF">METZ01_LOCUS309199</name>
</gene>
<reference evidence="9" key="1">
    <citation type="submission" date="2018-05" db="EMBL/GenBank/DDBJ databases">
        <authorList>
            <person name="Lanie J.A."/>
            <person name="Ng W.-L."/>
            <person name="Kazmierczak K.M."/>
            <person name="Andrzejewski T.M."/>
            <person name="Davidsen T.M."/>
            <person name="Wayne K.J."/>
            <person name="Tettelin H."/>
            <person name="Glass J.I."/>
            <person name="Rusch D."/>
            <person name="Podicherti R."/>
            <person name="Tsui H.-C.T."/>
            <person name="Winkler M.E."/>
        </authorList>
    </citation>
    <scope>NUCLEOTIDE SEQUENCE</scope>
</reference>
<protein>
    <recommendedName>
        <fullName evidence="3">thiazole synthase</fullName>
        <ecNumber evidence="3">2.8.1.10</ecNumber>
    </recommendedName>
</protein>
<dbReference type="CDD" id="cd04728">
    <property type="entry name" value="ThiG"/>
    <property type="match status" value="1"/>
</dbReference>
<dbReference type="SUPFAM" id="SSF110399">
    <property type="entry name" value="ThiG-like"/>
    <property type="match status" value="1"/>
</dbReference>
<dbReference type="PANTHER" id="PTHR34266:SF2">
    <property type="entry name" value="THIAZOLE SYNTHASE"/>
    <property type="match status" value="1"/>
</dbReference>
<keyword evidence="6" id="KW-0704">Schiff base</keyword>
<keyword evidence="5" id="KW-0784">Thiamine biosynthesis</keyword>
<sequence>MDALEIAGKKFKSRLITGTGKHRSSKDLKESIVSSGTEMITVAIRRINFDNPKEKNLLDDINWDNYNILPNTAGSKTAEEAIFTAKLAREVTSSNWIKVEVIPDAKYLLPDPIGTLDACETLVNEGFIVLPYISPDPVLAKRLEDIGCATVMPLGSPIGSGRGVLALEEINIIIEQSNIPVVVDAGLGVPSEASLVMENGADAVLVNTAIAGAKNPKLMGEAFKLGVEAGRKAYLSGRIPISNNAVA</sequence>
<name>A0A382N7N7_9ZZZZ</name>
<dbReference type="AlphaFoldDB" id="A0A382N7N7"/>
<dbReference type="InterPro" id="IPR013785">
    <property type="entry name" value="Aldolase_TIM"/>
</dbReference>
<dbReference type="InterPro" id="IPR033983">
    <property type="entry name" value="Thiazole_synthase_ThiG"/>
</dbReference>
<evidence type="ECO:0000256" key="5">
    <source>
        <dbReference type="ARBA" id="ARBA00022977"/>
    </source>
</evidence>
<keyword evidence="4" id="KW-0808">Transferase</keyword>
<evidence type="ECO:0000256" key="6">
    <source>
        <dbReference type="ARBA" id="ARBA00023270"/>
    </source>
</evidence>